<dbReference type="RefSeq" id="WP_381742961.1">
    <property type="nucleotide sequence ID" value="NZ_JBHSDP010000027.1"/>
</dbReference>
<dbReference type="PANTHER" id="PTHR38011">
    <property type="entry name" value="DIHYDROFOLATE REDUCTASE FAMILY PROTEIN (AFU_ORTHOLOGUE AFUA_8G06820)"/>
    <property type="match status" value="1"/>
</dbReference>
<evidence type="ECO:0000259" key="1">
    <source>
        <dbReference type="Pfam" id="PF01872"/>
    </source>
</evidence>
<dbReference type="PANTHER" id="PTHR38011:SF2">
    <property type="entry name" value="BIFUNCTIONAL DEAMINASE-REDUCTASE DOMAIN PROTEIN"/>
    <property type="match status" value="1"/>
</dbReference>
<dbReference type="Gene3D" id="3.40.430.10">
    <property type="entry name" value="Dihydrofolate Reductase, subunit A"/>
    <property type="match status" value="1"/>
</dbReference>
<accession>A0ABV8TLJ7</accession>
<feature type="domain" description="Bacterial bifunctional deaminase-reductase C-terminal" evidence="1">
    <location>
        <begin position="3"/>
        <end position="189"/>
    </location>
</feature>
<evidence type="ECO:0000313" key="3">
    <source>
        <dbReference type="Proteomes" id="UP001595824"/>
    </source>
</evidence>
<dbReference type="InterPro" id="IPR002734">
    <property type="entry name" value="RibDG_C"/>
</dbReference>
<dbReference type="InterPro" id="IPR050765">
    <property type="entry name" value="Riboflavin_Biosynth_HTPR"/>
</dbReference>
<dbReference type="SUPFAM" id="SSF53597">
    <property type="entry name" value="Dihydrofolate reductase-like"/>
    <property type="match status" value="1"/>
</dbReference>
<reference evidence="3" key="1">
    <citation type="journal article" date="2019" name="Int. J. Syst. Evol. Microbiol.">
        <title>The Global Catalogue of Microorganisms (GCM) 10K type strain sequencing project: providing services to taxonomists for standard genome sequencing and annotation.</title>
        <authorList>
            <consortium name="The Broad Institute Genomics Platform"/>
            <consortium name="The Broad Institute Genome Sequencing Center for Infectious Disease"/>
            <person name="Wu L."/>
            <person name="Ma J."/>
        </authorList>
    </citation>
    <scope>NUCLEOTIDE SEQUENCE [LARGE SCALE GENOMIC DNA]</scope>
    <source>
        <strain evidence="3">PCU 347</strain>
    </source>
</reference>
<dbReference type="InterPro" id="IPR024072">
    <property type="entry name" value="DHFR-like_dom_sf"/>
</dbReference>
<gene>
    <name evidence="2" type="ORF">ACFPC0_28210</name>
</gene>
<sequence>MRVVVTEFISLDGVVQAPGGPQEDTDGGFAHGGWSHPFFDPEVLGGAFAAGLDRAEALLYGRRTYLTMAAAWPERAGDPFADRLNSLPKYVVSDTLDDSALTWENTVRVPGGEALGKVRELRASGGDGELAMMGSPTLVRALLAADLVDELRLAVMPVLLGGGKSAFPVDGVLRTWELVSSATARTGAQLNVFRPVRRAAGSPA</sequence>
<name>A0ABV8TLJ7_9ACTN</name>
<evidence type="ECO:0000313" key="2">
    <source>
        <dbReference type="EMBL" id="MFC4331588.1"/>
    </source>
</evidence>
<dbReference type="EMBL" id="JBHSDP010000027">
    <property type="protein sequence ID" value="MFC4331588.1"/>
    <property type="molecule type" value="Genomic_DNA"/>
</dbReference>
<dbReference type="Proteomes" id="UP001595824">
    <property type="component" value="Unassembled WGS sequence"/>
</dbReference>
<proteinExistence type="predicted"/>
<organism evidence="2 3">
    <name type="scientific">Streptomyces andamanensis</name>
    <dbReference type="NCBI Taxonomy" id="1565035"/>
    <lineage>
        <taxon>Bacteria</taxon>
        <taxon>Bacillati</taxon>
        <taxon>Actinomycetota</taxon>
        <taxon>Actinomycetes</taxon>
        <taxon>Kitasatosporales</taxon>
        <taxon>Streptomycetaceae</taxon>
        <taxon>Streptomyces</taxon>
    </lineage>
</organism>
<protein>
    <submittedName>
        <fullName evidence="2">Dihydrofolate reductase family protein</fullName>
    </submittedName>
</protein>
<comment type="caution">
    <text evidence="2">The sequence shown here is derived from an EMBL/GenBank/DDBJ whole genome shotgun (WGS) entry which is preliminary data.</text>
</comment>
<dbReference type="Pfam" id="PF01872">
    <property type="entry name" value="RibD_C"/>
    <property type="match status" value="1"/>
</dbReference>
<keyword evidence="3" id="KW-1185">Reference proteome</keyword>